<keyword evidence="3" id="KW-0472">Membrane</keyword>
<feature type="transmembrane region" description="Helical" evidence="3">
    <location>
        <begin position="229"/>
        <end position="252"/>
    </location>
</feature>
<feature type="transmembrane region" description="Helical" evidence="3">
    <location>
        <begin position="264"/>
        <end position="290"/>
    </location>
</feature>
<evidence type="ECO:0000256" key="3">
    <source>
        <dbReference type="SAM" id="Phobius"/>
    </source>
</evidence>
<evidence type="ECO:0000256" key="2">
    <source>
        <dbReference type="SAM" id="MobiDB-lite"/>
    </source>
</evidence>
<comment type="similarity">
    <text evidence="1">Belongs to the glycosyltransferase 2 family.</text>
</comment>
<evidence type="ECO:0000313" key="5">
    <source>
        <dbReference type="EMBL" id="RKQ37109.1"/>
    </source>
</evidence>
<dbReference type="Proteomes" id="UP000249516">
    <property type="component" value="Unassembled WGS sequence"/>
</dbReference>
<dbReference type="PANTHER" id="PTHR48090:SF7">
    <property type="entry name" value="RFBJ PROTEIN"/>
    <property type="match status" value="1"/>
</dbReference>
<dbReference type="PANTHER" id="PTHR48090">
    <property type="entry name" value="UNDECAPRENYL-PHOSPHATE 4-DEOXY-4-FORMAMIDO-L-ARABINOSE TRANSFERASE-RELATED"/>
    <property type="match status" value="1"/>
</dbReference>
<sequence length="359" mass="38744">MPPTPSVVAIVPCHNEEAAIGKVVADLHQHLPAAEVYVYDNCSTDCTAEVARAAGAHVRLETEKGKGNVVRRAFADLDADVYLLIDGDDTYDVADAPAMIATLLSGPYDHVLGVRRQVSTTAYRAGHESGNRAFNGMVSFAFRREVTDMLSGYRVFSRRFVKSFPALSREFEIETELTIHAVNARVPQVEVPVGFRDRAAGTESKLRTYHDGFRILRILSQLLFLERPLLVNGLFAVVLGVAALVLGLPVVWEFARTGLVPRLPTALLSAALMILAGVFLVLGVLLNGLVMSRRETSRLFYLRLAAPPFVPSSPISPSASSSPDTSAAHRAAPGSGSTVPSMHDSGARLRRETAEEAGL</sequence>
<evidence type="ECO:0000259" key="4">
    <source>
        <dbReference type="Pfam" id="PF00535"/>
    </source>
</evidence>
<keyword evidence="3" id="KW-1133">Transmembrane helix</keyword>
<dbReference type="InterPro" id="IPR029044">
    <property type="entry name" value="Nucleotide-diphossugar_trans"/>
</dbReference>
<dbReference type="Pfam" id="PF00535">
    <property type="entry name" value="Glycos_transf_2"/>
    <property type="match status" value="1"/>
</dbReference>
<feature type="compositionally biased region" description="Low complexity" evidence="2">
    <location>
        <begin position="313"/>
        <end position="328"/>
    </location>
</feature>
<accession>A0A495AAP2</accession>
<evidence type="ECO:0000256" key="1">
    <source>
        <dbReference type="ARBA" id="ARBA00006739"/>
    </source>
</evidence>
<feature type="region of interest" description="Disordered" evidence="2">
    <location>
        <begin position="313"/>
        <end position="359"/>
    </location>
</feature>
<proteinExistence type="inferred from homology"/>
<dbReference type="Gene3D" id="3.90.550.10">
    <property type="entry name" value="Spore Coat Polysaccharide Biosynthesis Protein SpsA, Chain A"/>
    <property type="match status" value="1"/>
</dbReference>
<reference evidence="5 6" key="1">
    <citation type="submission" date="2018-10" db="EMBL/GenBank/DDBJ databases">
        <title>Kocuria tytouropygialis sp. nov., isolated from the uropygial gland of an American barn owl (Tyto furcata).</title>
        <authorList>
            <person name="Braun M.S."/>
            <person name="Wang E."/>
            <person name="Zimmermann S."/>
            <person name="Wagner H."/>
            <person name="Wink M."/>
        </authorList>
    </citation>
    <scope>NUCLEOTIDE SEQUENCE [LARGE SCALE GENOMIC DNA]</scope>
    <source>
        <strain evidence="5 6">442</strain>
    </source>
</reference>
<protein>
    <submittedName>
        <fullName evidence="5">Glycosyltransferase</fullName>
    </submittedName>
</protein>
<dbReference type="OrthoDB" id="3177103at2"/>
<dbReference type="AlphaFoldDB" id="A0A495AAP2"/>
<keyword evidence="6" id="KW-1185">Reference proteome</keyword>
<keyword evidence="3" id="KW-0812">Transmembrane</keyword>
<dbReference type="SUPFAM" id="SSF53448">
    <property type="entry name" value="Nucleotide-diphospho-sugar transferases"/>
    <property type="match status" value="1"/>
</dbReference>
<keyword evidence="5" id="KW-0808">Transferase</keyword>
<evidence type="ECO:0000313" key="6">
    <source>
        <dbReference type="Proteomes" id="UP000249516"/>
    </source>
</evidence>
<gene>
    <name evidence="5" type="ORF">C1C97_000095</name>
</gene>
<feature type="compositionally biased region" description="Basic and acidic residues" evidence="2">
    <location>
        <begin position="345"/>
        <end position="359"/>
    </location>
</feature>
<organism evidence="5 6">
    <name type="scientific">Kocuria tytonis</name>
    <dbReference type="NCBI Taxonomy" id="2054280"/>
    <lineage>
        <taxon>Bacteria</taxon>
        <taxon>Bacillati</taxon>
        <taxon>Actinomycetota</taxon>
        <taxon>Actinomycetes</taxon>
        <taxon>Micrococcales</taxon>
        <taxon>Micrococcaceae</taxon>
        <taxon>Kocuria</taxon>
    </lineage>
</organism>
<dbReference type="CDD" id="cd04179">
    <property type="entry name" value="DPM_DPG-synthase_like"/>
    <property type="match status" value="1"/>
</dbReference>
<name>A0A495AAP2_9MICC</name>
<dbReference type="GO" id="GO:0016740">
    <property type="term" value="F:transferase activity"/>
    <property type="evidence" value="ECO:0007669"/>
    <property type="project" value="UniProtKB-KW"/>
</dbReference>
<dbReference type="InterPro" id="IPR050256">
    <property type="entry name" value="Glycosyltransferase_2"/>
</dbReference>
<feature type="domain" description="Glycosyltransferase 2-like" evidence="4">
    <location>
        <begin position="10"/>
        <end position="161"/>
    </location>
</feature>
<comment type="caution">
    <text evidence="5">The sequence shown here is derived from an EMBL/GenBank/DDBJ whole genome shotgun (WGS) entry which is preliminary data.</text>
</comment>
<dbReference type="InterPro" id="IPR001173">
    <property type="entry name" value="Glyco_trans_2-like"/>
</dbReference>
<dbReference type="EMBL" id="PNJG02000001">
    <property type="protein sequence ID" value="RKQ37109.1"/>
    <property type="molecule type" value="Genomic_DNA"/>
</dbReference>